<comment type="caution">
    <text evidence="1">The sequence shown here is derived from an EMBL/GenBank/DDBJ whole genome shotgun (WGS) entry which is preliminary data.</text>
</comment>
<gene>
    <name evidence="1" type="ORF">AFERRI_500019</name>
</gene>
<organism evidence="1">
    <name type="scientific">Acidithiobacillus ferrivorans</name>
    <dbReference type="NCBI Taxonomy" id="160808"/>
    <lineage>
        <taxon>Bacteria</taxon>
        <taxon>Pseudomonadati</taxon>
        <taxon>Pseudomonadota</taxon>
        <taxon>Acidithiobacillia</taxon>
        <taxon>Acidithiobacillales</taxon>
        <taxon>Acidithiobacillaceae</taxon>
        <taxon>Acidithiobacillus</taxon>
    </lineage>
</organism>
<protein>
    <submittedName>
        <fullName evidence="1">Uncharacterized protein</fullName>
    </submittedName>
</protein>
<reference evidence="1" key="2">
    <citation type="submission" date="2014-07" db="EMBL/GenBank/DDBJ databases">
        <title>Initial genome analysis of the psychrotolerant acidophile Acidithiobacillus ferrivorans CF27: insights into iron and sulfur oxidation pathways and into biofilm formation.</title>
        <authorList>
            <person name="Talla E."/>
            <person name="Hedrich S."/>
            <person name="Mangenot S."/>
            <person name="Ji B."/>
            <person name="Johnson D.B."/>
            <person name="Barbe V."/>
            <person name="Bonnefoy V."/>
        </authorList>
    </citation>
    <scope>NUCLEOTIDE SEQUENCE [LARGE SCALE GENOMIC DNA]</scope>
    <source>
        <strain evidence="1">CF27</strain>
    </source>
</reference>
<name>A0A060UWG2_9PROT</name>
<dbReference type="EMBL" id="CCCS020000046">
    <property type="protein sequence ID" value="CDQ11088.1"/>
    <property type="molecule type" value="Genomic_DNA"/>
</dbReference>
<evidence type="ECO:0000313" key="1">
    <source>
        <dbReference type="EMBL" id="CDQ11088.1"/>
    </source>
</evidence>
<proteinExistence type="predicted"/>
<accession>A0A060UWG2</accession>
<sequence>MELIPGTLNDPCTGVKEMPGKKGKEMLLLAASNGSAAGVHFALSDITSGREAGTAAWKWC</sequence>
<dbReference type="AlphaFoldDB" id="A0A060UWG2"/>
<reference evidence="1" key="1">
    <citation type="submission" date="2014-03" db="EMBL/GenBank/DDBJ databases">
        <authorList>
            <person name="Genoscope - CEA"/>
        </authorList>
    </citation>
    <scope>NUCLEOTIDE SEQUENCE [LARGE SCALE GENOMIC DNA]</scope>
    <source>
        <strain evidence="1">CF27</strain>
    </source>
</reference>